<keyword evidence="5 7" id="KW-0233">DNA recombination</keyword>
<keyword evidence="2 7" id="KW-0227">DNA damage</keyword>
<evidence type="ECO:0000256" key="5">
    <source>
        <dbReference type="ARBA" id="ARBA00023172"/>
    </source>
</evidence>
<evidence type="ECO:0000256" key="7">
    <source>
        <dbReference type="HAMAP-Rule" id="MF_00017"/>
    </source>
</evidence>
<dbReference type="Pfam" id="PF13662">
    <property type="entry name" value="Toprim_4"/>
    <property type="match status" value="1"/>
</dbReference>
<evidence type="ECO:0000256" key="6">
    <source>
        <dbReference type="ARBA" id="ARBA00023204"/>
    </source>
</evidence>
<evidence type="ECO:0000313" key="9">
    <source>
        <dbReference type="EMBL" id="QEH61206.1"/>
    </source>
</evidence>
<proteinExistence type="inferred from homology"/>
<dbReference type="Proteomes" id="UP000323144">
    <property type="component" value="Chromosome"/>
</dbReference>
<dbReference type="GO" id="GO:0008270">
    <property type="term" value="F:zinc ion binding"/>
    <property type="evidence" value="ECO:0007669"/>
    <property type="project" value="UniProtKB-KW"/>
</dbReference>
<evidence type="ECO:0000259" key="8">
    <source>
        <dbReference type="PROSITE" id="PS50880"/>
    </source>
</evidence>
<keyword evidence="4 7" id="KW-0862">Zinc</keyword>
<feature type="zinc finger region" description="C4-type" evidence="7">
    <location>
        <begin position="50"/>
        <end position="65"/>
    </location>
</feature>
<evidence type="ECO:0000256" key="2">
    <source>
        <dbReference type="ARBA" id="ARBA00022763"/>
    </source>
</evidence>
<name>A0A5B9Y3A1_9MOLU</name>
<dbReference type="EMBL" id="CP043026">
    <property type="protein sequence ID" value="QEH61206.1"/>
    <property type="molecule type" value="Genomic_DNA"/>
</dbReference>
<comment type="similarity">
    <text evidence="7">Belongs to the RecR family.</text>
</comment>
<accession>A0A5B9Y3A1</accession>
<keyword evidence="10" id="KW-1185">Reference proteome</keyword>
<dbReference type="Pfam" id="PF21175">
    <property type="entry name" value="RecR_C"/>
    <property type="match status" value="1"/>
</dbReference>
<sequence>MDELIELLKQFDGIGNKAAKKIFFEIMTSKSKKDKLVETIEKISNSYKICETCYFYRFENLCKFCDDATRNQELICVVSYITDAQRILESNYRGLIHVLNGEINLNKNIHPENLKMEELFARINKDKEIILALNLTFEGEVTANYIGNKIKSSVKKVSRIARGIPLGGVIDYIDNETLENAITNRKNLK</sequence>
<evidence type="ECO:0000256" key="3">
    <source>
        <dbReference type="ARBA" id="ARBA00022771"/>
    </source>
</evidence>
<evidence type="ECO:0000256" key="1">
    <source>
        <dbReference type="ARBA" id="ARBA00022723"/>
    </source>
</evidence>
<dbReference type="PANTHER" id="PTHR30446">
    <property type="entry name" value="RECOMBINATION PROTEIN RECR"/>
    <property type="match status" value="1"/>
</dbReference>
<keyword evidence="6 7" id="KW-0234">DNA repair</keyword>
<keyword evidence="3 7" id="KW-0863">Zinc-finger</keyword>
<comment type="function">
    <text evidence="7">May play a role in DNA repair. It seems to be involved in an RecBC-independent recombinational process of DNA repair. It may act with RecF and RecO.</text>
</comment>
<dbReference type="RefSeq" id="WP_166507603.1">
    <property type="nucleotide sequence ID" value="NZ_CP043026.1"/>
</dbReference>
<evidence type="ECO:0000256" key="4">
    <source>
        <dbReference type="ARBA" id="ARBA00022833"/>
    </source>
</evidence>
<dbReference type="GO" id="GO:0006281">
    <property type="term" value="P:DNA repair"/>
    <property type="evidence" value="ECO:0007669"/>
    <property type="project" value="UniProtKB-UniRule"/>
</dbReference>
<dbReference type="PROSITE" id="PS50880">
    <property type="entry name" value="TOPRIM"/>
    <property type="match status" value="1"/>
</dbReference>
<dbReference type="CDD" id="cd01025">
    <property type="entry name" value="TOPRIM_recR"/>
    <property type="match status" value="1"/>
</dbReference>
<dbReference type="InterPro" id="IPR006171">
    <property type="entry name" value="TOPRIM_dom"/>
</dbReference>
<dbReference type="InterPro" id="IPR000093">
    <property type="entry name" value="DNA_Rcmb_RecR"/>
</dbReference>
<dbReference type="PANTHER" id="PTHR30446:SF0">
    <property type="entry name" value="RECOMBINATION PROTEIN RECR"/>
    <property type="match status" value="1"/>
</dbReference>
<gene>
    <name evidence="7 9" type="primary">recR</name>
    <name evidence="9" type="ORF">SCHIN_v1c00080</name>
</gene>
<dbReference type="InterPro" id="IPR023627">
    <property type="entry name" value="Rcmb_RecR"/>
</dbReference>
<keyword evidence="1 7" id="KW-0479">Metal-binding</keyword>
<dbReference type="HAMAP" id="MF_00017">
    <property type="entry name" value="RecR"/>
    <property type="match status" value="1"/>
</dbReference>
<dbReference type="InterPro" id="IPR034137">
    <property type="entry name" value="TOPRIM_RecR"/>
</dbReference>
<dbReference type="KEGG" id="schi:SCHIN_v1c00080"/>
<dbReference type="GO" id="GO:0003677">
    <property type="term" value="F:DNA binding"/>
    <property type="evidence" value="ECO:0007669"/>
    <property type="project" value="UniProtKB-UniRule"/>
</dbReference>
<dbReference type="GO" id="GO:0006310">
    <property type="term" value="P:DNA recombination"/>
    <property type="evidence" value="ECO:0007669"/>
    <property type="project" value="UniProtKB-UniRule"/>
</dbReference>
<evidence type="ECO:0000313" key="10">
    <source>
        <dbReference type="Proteomes" id="UP000323144"/>
    </source>
</evidence>
<reference evidence="9 10" key="1">
    <citation type="submission" date="2019-08" db="EMBL/GenBank/DDBJ databases">
        <title>Complete genome sequence of Spiroplasma chinense CCH (DSM 19755).</title>
        <authorList>
            <person name="Shen H.-Y."/>
            <person name="Lin Y.-C."/>
            <person name="Chou L."/>
            <person name="Kuo C.-H."/>
        </authorList>
    </citation>
    <scope>NUCLEOTIDE SEQUENCE [LARGE SCALE GENOMIC DNA]</scope>
    <source>
        <strain evidence="9 10">CCH</strain>
    </source>
</reference>
<dbReference type="AlphaFoldDB" id="A0A5B9Y3A1"/>
<feature type="domain" description="Toprim" evidence="8">
    <location>
        <begin position="73"/>
        <end position="165"/>
    </location>
</feature>
<dbReference type="SUPFAM" id="SSF111304">
    <property type="entry name" value="Recombination protein RecR"/>
    <property type="match status" value="1"/>
</dbReference>
<protein>
    <recommendedName>
        <fullName evidence="7">Recombination protein RecR</fullName>
    </recommendedName>
</protein>
<organism evidence="9 10">
    <name type="scientific">Spiroplasma chinense</name>
    <dbReference type="NCBI Taxonomy" id="216932"/>
    <lineage>
        <taxon>Bacteria</taxon>
        <taxon>Bacillati</taxon>
        <taxon>Mycoplasmatota</taxon>
        <taxon>Mollicutes</taxon>
        <taxon>Entomoplasmatales</taxon>
        <taxon>Spiroplasmataceae</taxon>
        <taxon>Spiroplasma</taxon>
    </lineage>
</organism>
<dbReference type="Gene3D" id="3.40.1360.10">
    <property type="match status" value="1"/>
</dbReference>